<dbReference type="Proteomes" id="UP000181956">
    <property type="component" value="Chromosome I"/>
</dbReference>
<dbReference type="OrthoDB" id="1644899at2"/>
<accession>A0A1H1R3H3</accession>
<organism evidence="2 3">
    <name type="scientific">Microterricola viridarii</name>
    <dbReference type="NCBI Taxonomy" id="412690"/>
    <lineage>
        <taxon>Bacteria</taxon>
        <taxon>Bacillati</taxon>
        <taxon>Actinomycetota</taxon>
        <taxon>Actinomycetes</taxon>
        <taxon>Micrococcales</taxon>
        <taxon>Microbacteriaceae</taxon>
        <taxon>Microterricola</taxon>
    </lineage>
</organism>
<dbReference type="InterPro" id="IPR021299">
    <property type="entry name" value="DUF2871"/>
</dbReference>
<dbReference type="Gene3D" id="1.20.210.10">
    <property type="entry name" value="Cytochrome c oxidase-like, subunit I domain"/>
    <property type="match status" value="1"/>
</dbReference>
<dbReference type="AlphaFoldDB" id="A0A1H1R3H3"/>
<evidence type="ECO:0008006" key="4">
    <source>
        <dbReference type="Google" id="ProtNLM"/>
    </source>
</evidence>
<dbReference type="SUPFAM" id="SSF81442">
    <property type="entry name" value="Cytochrome c oxidase subunit I-like"/>
    <property type="match status" value="1"/>
</dbReference>
<feature type="transmembrane region" description="Helical" evidence="1">
    <location>
        <begin position="35"/>
        <end position="58"/>
    </location>
</feature>
<protein>
    <recommendedName>
        <fullName evidence="4">DUF2871 domain-containing protein</fullName>
    </recommendedName>
</protein>
<dbReference type="STRING" id="412690.SAMN04489834_1231"/>
<sequence length="158" mass="16585">MRRLFYAAFASMLLGVASGLFYREFTKGNDFTGDTQLALVHTHLLALGMTVFLILLALEKLFAVAESPLFGWFFWVYSAGILVTTGAMTAQGILAVLGREHSAAIAGIAGLGHIALLVGLVLYFVALRPKVLAARPAVAATGSATAEPATTEAVATGR</sequence>
<gene>
    <name evidence="2" type="ORF">SAMN04489834_1231</name>
</gene>
<dbReference type="Pfam" id="PF11070">
    <property type="entry name" value="DUF2871"/>
    <property type="match status" value="1"/>
</dbReference>
<keyword evidence="3" id="KW-1185">Reference proteome</keyword>
<evidence type="ECO:0000313" key="3">
    <source>
        <dbReference type="Proteomes" id="UP000181956"/>
    </source>
</evidence>
<evidence type="ECO:0000256" key="1">
    <source>
        <dbReference type="SAM" id="Phobius"/>
    </source>
</evidence>
<dbReference type="RefSeq" id="WP_083363258.1">
    <property type="nucleotide sequence ID" value="NZ_LT629742.1"/>
</dbReference>
<keyword evidence="1" id="KW-0812">Transmembrane</keyword>
<evidence type="ECO:0000313" key="2">
    <source>
        <dbReference type="EMBL" id="SDS30243.1"/>
    </source>
</evidence>
<feature type="transmembrane region" description="Helical" evidence="1">
    <location>
        <begin position="103"/>
        <end position="126"/>
    </location>
</feature>
<dbReference type="InterPro" id="IPR036927">
    <property type="entry name" value="Cyt_c_oxase-like_su1_sf"/>
</dbReference>
<proteinExistence type="predicted"/>
<reference evidence="3" key="1">
    <citation type="submission" date="2016-10" db="EMBL/GenBank/DDBJ databases">
        <authorList>
            <person name="Varghese N."/>
            <person name="Submissions S."/>
        </authorList>
    </citation>
    <scope>NUCLEOTIDE SEQUENCE [LARGE SCALE GENOMIC DNA]</scope>
    <source>
        <strain evidence="3">DSM 21772</strain>
    </source>
</reference>
<dbReference type="EMBL" id="LT629742">
    <property type="protein sequence ID" value="SDS30243.1"/>
    <property type="molecule type" value="Genomic_DNA"/>
</dbReference>
<keyword evidence="1" id="KW-0472">Membrane</keyword>
<name>A0A1H1R3H3_9MICO</name>
<keyword evidence="1" id="KW-1133">Transmembrane helix</keyword>
<feature type="transmembrane region" description="Helical" evidence="1">
    <location>
        <begin position="70"/>
        <end position="97"/>
    </location>
</feature>